<reference evidence="2 3" key="1">
    <citation type="submission" date="2013-02" db="EMBL/GenBank/DDBJ databases">
        <title>Whole genome shotgun sequence of Gordonia malaquae NBRC 108250.</title>
        <authorList>
            <person name="Yoshida I."/>
            <person name="Hosoyama A."/>
            <person name="Tsuchikane K."/>
            <person name="Ando Y."/>
            <person name="Baba S."/>
            <person name="Ohji S."/>
            <person name="Hamada M."/>
            <person name="Tamura T."/>
            <person name="Yamazoe A."/>
            <person name="Yamazaki S."/>
            <person name="Fujita N."/>
        </authorList>
    </citation>
    <scope>NUCLEOTIDE SEQUENCE [LARGE SCALE GENOMIC DNA]</scope>
    <source>
        <strain evidence="2 3">NBRC 108250</strain>
    </source>
</reference>
<evidence type="ECO:0000313" key="2">
    <source>
        <dbReference type="EMBL" id="GAC77885.1"/>
    </source>
</evidence>
<evidence type="ECO:0000313" key="3">
    <source>
        <dbReference type="Proteomes" id="UP000035009"/>
    </source>
</evidence>
<dbReference type="RefSeq" id="WP_008375638.1">
    <property type="nucleotide sequence ID" value="NZ_BAOP01000001.1"/>
</dbReference>
<name>M3UFD7_GORML</name>
<protein>
    <recommendedName>
        <fullName evidence="1">DUF7489 domain-containing protein</fullName>
    </recommendedName>
</protein>
<dbReference type="EMBL" id="BAOP01000001">
    <property type="protein sequence ID" value="GAC77885.1"/>
    <property type="molecule type" value="Genomic_DNA"/>
</dbReference>
<sequence length="66" mass="7158">MAAEAWRGTVAAKRRALLDGSSLYRRLTVDLDGGGRLKVRVPRELWDSLEVGDVVVKSAGHDPVKG</sequence>
<dbReference type="Proteomes" id="UP000035009">
    <property type="component" value="Unassembled WGS sequence"/>
</dbReference>
<feature type="domain" description="DUF7489" evidence="1">
    <location>
        <begin position="2"/>
        <end position="65"/>
    </location>
</feature>
<dbReference type="STRING" id="410332.SAMN04488550_3275"/>
<evidence type="ECO:0000259" key="1">
    <source>
        <dbReference type="Pfam" id="PF24315"/>
    </source>
</evidence>
<dbReference type="Pfam" id="PF24315">
    <property type="entry name" value="DUF7489"/>
    <property type="match status" value="1"/>
</dbReference>
<organism evidence="2 3">
    <name type="scientific">Gordonia malaquae NBRC 108250</name>
    <dbReference type="NCBI Taxonomy" id="1223542"/>
    <lineage>
        <taxon>Bacteria</taxon>
        <taxon>Bacillati</taxon>
        <taxon>Actinomycetota</taxon>
        <taxon>Actinomycetes</taxon>
        <taxon>Mycobacteriales</taxon>
        <taxon>Gordoniaceae</taxon>
        <taxon>Gordonia</taxon>
    </lineage>
</organism>
<accession>M3UFD7</accession>
<dbReference type="InterPro" id="IPR055912">
    <property type="entry name" value="DUF7489"/>
</dbReference>
<dbReference type="AlphaFoldDB" id="M3UFD7"/>
<gene>
    <name evidence="2" type="ORF">GM1_001_00080</name>
</gene>
<dbReference type="OrthoDB" id="3481166at2"/>
<comment type="caution">
    <text evidence="2">The sequence shown here is derived from an EMBL/GenBank/DDBJ whole genome shotgun (WGS) entry which is preliminary data.</text>
</comment>
<keyword evidence="3" id="KW-1185">Reference proteome</keyword>
<proteinExistence type="predicted"/>